<organism evidence="1 2">
    <name type="scientific">Luteitalea pratensis</name>
    <dbReference type="NCBI Taxonomy" id="1855912"/>
    <lineage>
        <taxon>Bacteria</taxon>
        <taxon>Pseudomonadati</taxon>
        <taxon>Acidobacteriota</taxon>
        <taxon>Vicinamibacteria</taxon>
        <taxon>Vicinamibacterales</taxon>
        <taxon>Vicinamibacteraceae</taxon>
        <taxon>Luteitalea</taxon>
    </lineage>
</organism>
<evidence type="ECO:0000313" key="1">
    <source>
        <dbReference type="EMBL" id="AMY07444.1"/>
    </source>
</evidence>
<sequence>MLGWLLRLLLLFLLVRALMLIVGGLIRGLIGAAQVPGEPRQGTGAGSVARSHGTLVQDPVCGTYILQERALAMKTAGGTAFFCSERCRSAYDAQAARSR</sequence>
<reference evidence="2" key="2">
    <citation type="submission" date="2016-04" db="EMBL/GenBank/DDBJ databases">
        <title>First Complete Genome Sequence of a Subdivision 6 Acidobacterium.</title>
        <authorList>
            <person name="Huang S."/>
            <person name="Vieira S."/>
            <person name="Bunk B."/>
            <person name="Riedel T."/>
            <person name="Sproeer C."/>
            <person name="Overmann J."/>
        </authorList>
    </citation>
    <scope>NUCLEOTIDE SEQUENCE [LARGE SCALE GENOMIC DNA]</scope>
    <source>
        <strain evidence="2">DSM 100886 HEG_-6_39</strain>
    </source>
</reference>
<protein>
    <recommendedName>
        <fullName evidence="3">TRASH domain-containing protein</fullName>
    </recommendedName>
</protein>
<dbReference type="EMBL" id="CP015136">
    <property type="protein sequence ID" value="AMY07444.1"/>
    <property type="molecule type" value="Genomic_DNA"/>
</dbReference>
<accession>A0A143PI51</accession>
<dbReference type="OrthoDB" id="3078737at2"/>
<reference evidence="1 2" key="1">
    <citation type="journal article" date="2016" name="Genome Announc.">
        <title>First Complete Genome Sequence of a Subdivision 6 Acidobacterium Strain.</title>
        <authorList>
            <person name="Huang S."/>
            <person name="Vieira S."/>
            <person name="Bunk B."/>
            <person name="Riedel T."/>
            <person name="Sproer C."/>
            <person name="Overmann J."/>
        </authorList>
    </citation>
    <scope>NUCLEOTIDE SEQUENCE [LARGE SCALE GENOMIC DNA]</scope>
    <source>
        <strain evidence="2">DSM 100886 HEG_-6_39</strain>
    </source>
</reference>
<dbReference type="KEGG" id="abac:LuPra_00617"/>
<dbReference type="AlphaFoldDB" id="A0A143PI51"/>
<name>A0A143PI51_LUTPR</name>
<proteinExistence type="predicted"/>
<evidence type="ECO:0000313" key="2">
    <source>
        <dbReference type="Proteomes" id="UP000076079"/>
    </source>
</evidence>
<dbReference type="RefSeq" id="WP_157898669.1">
    <property type="nucleotide sequence ID" value="NZ_CP015136.1"/>
</dbReference>
<dbReference type="STRING" id="1855912.LuPra_00617"/>
<gene>
    <name evidence="1" type="ORF">LuPra_00617</name>
</gene>
<dbReference type="PATRIC" id="fig|1813736.3.peg.649"/>
<dbReference type="Proteomes" id="UP000076079">
    <property type="component" value="Chromosome"/>
</dbReference>
<keyword evidence="2" id="KW-1185">Reference proteome</keyword>
<evidence type="ECO:0008006" key="3">
    <source>
        <dbReference type="Google" id="ProtNLM"/>
    </source>
</evidence>